<dbReference type="EMBL" id="JAGDFL010000175">
    <property type="protein sequence ID" value="KAG7396043.1"/>
    <property type="molecule type" value="Genomic_DNA"/>
</dbReference>
<reference evidence="4" key="1">
    <citation type="submission" date="2021-02" db="EMBL/GenBank/DDBJ databases">
        <authorList>
            <person name="Palmer J.M."/>
        </authorList>
    </citation>
    <scope>NUCLEOTIDE SEQUENCE</scope>
    <source>
        <strain evidence="4">SCRP23</strain>
    </source>
</reference>
<dbReference type="EC" id="3.1.3.16" evidence="2"/>
<evidence type="ECO:0000259" key="3">
    <source>
        <dbReference type="PROSITE" id="PS50222"/>
    </source>
</evidence>
<dbReference type="InterPro" id="IPR006186">
    <property type="entry name" value="Ser/Thr-sp_prot-phosphatase"/>
</dbReference>
<dbReference type="InterPro" id="IPR002048">
    <property type="entry name" value="EF_hand_dom"/>
</dbReference>
<feature type="domain" description="EF-hand" evidence="3">
    <location>
        <begin position="475"/>
        <end position="510"/>
    </location>
</feature>
<dbReference type="SMART" id="SM00156">
    <property type="entry name" value="PP2Ac"/>
    <property type="match status" value="1"/>
</dbReference>
<dbReference type="GO" id="GO:0005509">
    <property type="term" value="F:calcium ion binding"/>
    <property type="evidence" value="ECO:0007669"/>
    <property type="project" value="InterPro"/>
</dbReference>
<keyword evidence="2" id="KW-0378">Hydrolase</keyword>
<dbReference type="InterPro" id="IPR043360">
    <property type="entry name" value="PP2B"/>
</dbReference>
<proteinExistence type="inferred from homology"/>
<dbReference type="CDD" id="cd00051">
    <property type="entry name" value="EFh"/>
    <property type="match status" value="1"/>
</dbReference>
<keyword evidence="5" id="KW-1185">Reference proteome</keyword>
<name>A0A8T1WW21_9STRA</name>
<comment type="catalytic activity">
    <reaction evidence="2">
        <text>O-phospho-L-threonyl-[protein] + H2O = L-threonyl-[protein] + phosphate</text>
        <dbReference type="Rhea" id="RHEA:47004"/>
        <dbReference type="Rhea" id="RHEA-COMP:11060"/>
        <dbReference type="Rhea" id="RHEA-COMP:11605"/>
        <dbReference type="ChEBI" id="CHEBI:15377"/>
        <dbReference type="ChEBI" id="CHEBI:30013"/>
        <dbReference type="ChEBI" id="CHEBI:43474"/>
        <dbReference type="ChEBI" id="CHEBI:61977"/>
        <dbReference type="EC" id="3.1.3.16"/>
    </reaction>
</comment>
<dbReference type="InterPro" id="IPR004843">
    <property type="entry name" value="Calcineurin-like_PHP"/>
</dbReference>
<gene>
    <name evidence="4" type="ORF">PHYBOEH_002866</name>
</gene>
<evidence type="ECO:0000313" key="4">
    <source>
        <dbReference type="EMBL" id="KAG7396043.1"/>
    </source>
</evidence>
<dbReference type="PANTHER" id="PTHR45673">
    <property type="entry name" value="SERINE/THREONINE-PROTEIN PHOSPHATASE 2B CATALYTIC SUBUNIT 1-RELATED"/>
    <property type="match status" value="1"/>
</dbReference>
<dbReference type="Pfam" id="PF00149">
    <property type="entry name" value="Metallophos"/>
    <property type="match status" value="1"/>
</dbReference>
<dbReference type="OrthoDB" id="5593063at2759"/>
<evidence type="ECO:0000313" key="5">
    <source>
        <dbReference type="Proteomes" id="UP000693981"/>
    </source>
</evidence>
<evidence type="ECO:0000256" key="1">
    <source>
        <dbReference type="ARBA" id="ARBA00008294"/>
    </source>
</evidence>
<comment type="similarity">
    <text evidence="1 2">Belongs to the PPP phosphatase family.</text>
</comment>
<dbReference type="PROSITE" id="PS00125">
    <property type="entry name" value="SER_THR_PHOSPHATASE"/>
    <property type="match status" value="1"/>
</dbReference>
<comment type="caution">
    <text evidence="4">The sequence shown here is derived from an EMBL/GenBank/DDBJ whole genome shotgun (WGS) entry which is preliminary data.</text>
</comment>
<organism evidence="4 5">
    <name type="scientific">Phytophthora boehmeriae</name>
    <dbReference type="NCBI Taxonomy" id="109152"/>
    <lineage>
        <taxon>Eukaryota</taxon>
        <taxon>Sar</taxon>
        <taxon>Stramenopiles</taxon>
        <taxon>Oomycota</taxon>
        <taxon>Peronosporomycetes</taxon>
        <taxon>Peronosporales</taxon>
        <taxon>Peronosporaceae</taxon>
        <taxon>Phytophthora</taxon>
    </lineage>
</organism>
<dbReference type="PROSITE" id="PS00018">
    <property type="entry name" value="EF_HAND_1"/>
    <property type="match status" value="1"/>
</dbReference>
<protein>
    <recommendedName>
        <fullName evidence="2">Serine/threonine-protein phosphatase</fullName>
        <ecNumber evidence="2">3.1.3.16</ecNumber>
    </recommendedName>
</protein>
<dbReference type="GO" id="GO:0097720">
    <property type="term" value="P:calcineurin-mediated signaling"/>
    <property type="evidence" value="ECO:0007669"/>
    <property type="project" value="InterPro"/>
</dbReference>
<dbReference type="AlphaFoldDB" id="A0A8T1WW21"/>
<dbReference type="Proteomes" id="UP000693981">
    <property type="component" value="Unassembled WGS sequence"/>
</dbReference>
<dbReference type="InterPro" id="IPR018247">
    <property type="entry name" value="EF_Hand_1_Ca_BS"/>
</dbReference>
<accession>A0A8T1WW21</accession>
<dbReference type="PROSITE" id="PS50222">
    <property type="entry name" value="EF_HAND_2"/>
    <property type="match status" value="2"/>
</dbReference>
<feature type="domain" description="EF-hand" evidence="3">
    <location>
        <begin position="512"/>
        <end position="547"/>
    </location>
</feature>
<evidence type="ECO:0000256" key="2">
    <source>
        <dbReference type="RuleBase" id="RU004273"/>
    </source>
</evidence>
<sequence>MAQRRGTKVLLTLEEVRTAFEQQTPLAVKDALGVIHEAQFQMSQEGNVVSVPQRALTYVFGDIHGQFFDLMQLMDAVAVLELEERDMQLVFLGDYVDRGAFSCEVMLYLLLLKIRFPEKVILLRGNHECESISSFYGFRNECRIKYGISAYYHFLSCFQAMPVVAILSTSRGRIMCVHGGLSPELKSLEDIQAIDRHREVPTSGLLCDLLWADPQTHQSGQVDIQASWEPNQARGCSYYFNAQATFEFLVNNKLLSLVRAHEYEDEGFMFHFDSEEFRHLDTRQDKSMPPLITVFSAPNYCDSYDNTAGYLLFHDEPFKWDIHQIKTVGHPAPPIASTERGSDMWRQFNQTLPFLPASKEFFEEVLWLSDRQKAMKCATGAPIVPAVLADVNDANLVIVEQENLADRRRRMTSEMHPQAIRKYLDDEVHKWEQVEDNQSNTLEKVATPRLQRGLSWSTSDKPLVEVRTNQQLTPQELDTIKLMFSLMDTDGSMVLSSAKVSQFVLNILGERISTPDADKYLDALDYDRNGVVDFADILSWVAVMKANHHERGSSNILSWMGLQNGVRLLTRRIDVRNVCLWLACGCLLRDIIVPKHRKVIKSSSIRLLGLASLAIYMIDILCGGKPGISPHLARLQHAVTFIKQQYWSN</sequence>
<dbReference type="GO" id="GO:0033192">
    <property type="term" value="F:calmodulin-dependent protein phosphatase activity"/>
    <property type="evidence" value="ECO:0007669"/>
    <property type="project" value="InterPro"/>
</dbReference>